<evidence type="ECO:0000259" key="1">
    <source>
        <dbReference type="Pfam" id="PF09995"/>
    </source>
</evidence>
<feature type="domain" description="ER-bound oxygenase mpaB/mpaB'/Rubber oxygenase catalytic" evidence="1">
    <location>
        <begin position="36"/>
        <end position="252"/>
    </location>
</feature>
<dbReference type="EMBL" id="CP047186">
    <property type="protein sequence ID" value="QHC55411.1"/>
    <property type="molecule type" value="Genomic_DNA"/>
</dbReference>
<gene>
    <name evidence="2" type="ORF">ACH61_00424</name>
    <name evidence="3" type="ORF">GSU10_07020</name>
</gene>
<evidence type="ECO:0000313" key="4">
    <source>
        <dbReference type="Proteomes" id="UP000076717"/>
    </source>
</evidence>
<dbReference type="InterPro" id="IPR018713">
    <property type="entry name" value="MPAB/Lcp_cat_dom"/>
</dbReference>
<evidence type="ECO:0000313" key="5">
    <source>
        <dbReference type="Proteomes" id="UP000465031"/>
    </source>
</evidence>
<accession>A0A166IIC1</accession>
<dbReference type="AlphaFoldDB" id="A0A166IIC1"/>
<keyword evidence="4" id="KW-1185">Reference proteome</keyword>
<evidence type="ECO:0000313" key="2">
    <source>
        <dbReference type="EMBL" id="KZX22443.1"/>
    </source>
</evidence>
<dbReference type="PANTHER" id="PTHR36151">
    <property type="entry name" value="BLR2777 PROTEIN"/>
    <property type="match status" value="1"/>
</dbReference>
<protein>
    <submittedName>
        <fullName evidence="3">DUF2236 domain-containing protein</fullName>
    </submittedName>
</protein>
<dbReference type="GO" id="GO:0016491">
    <property type="term" value="F:oxidoreductase activity"/>
    <property type="evidence" value="ECO:0007669"/>
    <property type="project" value="InterPro"/>
</dbReference>
<dbReference type="RefSeq" id="WP_068207916.1">
    <property type="nucleotide sequence ID" value="NZ_CP047186.1"/>
</dbReference>
<dbReference type="EMBL" id="LIIN01000007">
    <property type="protein sequence ID" value="KZX22443.1"/>
    <property type="molecule type" value="Genomic_DNA"/>
</dbReference>
<dbReference type="PANTHER" id="PTHR36151:SF3">
    <property type="entry name" value="ER-BOUND OXYGENASE MPAB_MPAB'_RUBBER OXYGENASE CATALYTIC DOMAIN-CONTAINING PROTEIN"/>
    <property type="match status" value="1"/>
</dbReference>
<dbReference type="OrthoDB" id="108890at2"/>
<sequence length="286" mass="31170">MSRRRPRPRADWVVALETGEDAGLFGPGSAVWAVNGGLPTMVAGVRALLMQTLHAGAMAGVHDHSRYREDPMGRLDNTVRWVLTTSFGDTTAARDAAGWVTGVHERIVGSYDDADGHERSYSAQDPRLLLWVHDAFTEAFLGAHKIWGGAIPGGPDAYVREWAASGRLLGVEHPPETEAELRAQLAGFAGELKPDERVREAVGFLRDIRLPGEAGVVYPLLFAGAVASLTPEVRRLLGLRRPWWPAITATRLLFVVLRRHLGRVLPSERAALDRIAGLEQTAARSS</sequence>
<dbReference type="Pfam" id="PF09995">
    <property type="entry name" value="MPAB_Lcp_cat"/>
    <property type="match status" value="1"/>
</dbReference>
<name>A0A166IIC1_9MICO</name>
<reference evidence="2 4" key="1">
    <citation type="submission" date="2015-08" db="EMBL/GenBank/DDBJ databases">
        <title>Draft Genome Sequence of Rathayibacter sp. Strain VKM Ac-2596 Isolated from Leaf Gall Induced by Plant-Parasitic Nematodes.</title>
        <authorList>
            <person name="Vasilenko O.V."/>
            <person name="Starodumova I.P."/>
            <person name="Tarlachkov S.V."/>
            <person name="Dorofeeva L.V."/>
            <person name="Evtushenko L.I."/>
        </authorList>
    </citation>
    <scope>NUCLEOTIDE SEQUENCE [LARGE SCALE GENOMIC DNA]</scope>
    <source>
        <strain evidence="2 4">VKM Ac-2596</strain>
    </source>
</reference>
<proteinExistence type="predicted"/>
<dbReference type="PATRIC" id="fig|1671680.3.peg.448"/>
<dbReference type="KEGG" id="rte:GSU10_07020"/>
<organism evidence="2 4">
    <name type="scientific">Rathayibacter tanaceti</name>
    <dbReference type="NCBI Taxonomy" id="1671680"/>
    <lineage>
        <taxon>Bacteria</taxon>
        <taxon>Bacillati</taxon>
        <taxon>Actinomycetota</taxon>
        <taxon>Actinomycetes</taxon>
        <taxon>Micrococcales</taxon>
        <taxon>Microbacteriaceae</taxon>
        <taxon>Rathayibacter</taxon>
    </lineage>
</organism>
<reference evidence="5" key="2">
    <citation type="submission" date="2019-12" db="EMBL/GenBank/DDBJ databases">
        <title>Complete and draft genome sequences of new strains and members of some known species of the genus Rathayibacter isolated from plants.</title>
        <authorList>
            <person name="Tarlachkov S.V."/>
            <person name="Starodumova I.P."/>
            <person name="Dorofeeva L.V."/>
            <person name="Prisyazhnaya N.V."/>
            <person name="Leyn S."/>
            <person name="Zlamal J."/>
            <person name="Elan M."/>
            <person name="Osterman A.L."/>
            <person name="Nadler S."/>
            <person name="Subbotin S.A."/>
            <person name="Evtushenko L.I."/>
        </authorList>
    </citation>
    <scope>NUCLEOTIDE SEQUENCE [LARGE SCALE GENOMIC DNA]</scope>
    <source>
        <strain evidence="5">VKM Ac-2761</strain>
    </source>
</reference>
<reference evidence="3" key="3">
    <citation type="submission" date="2019-12" db="EMBL/GenBank/DDBJ databases">
        <title>Complete and Draft Genome Sequences of New Strains and Members of Some Known Species of the Genus Rathayibacter isolated from Plants.</title>
        <authorList>
            <person name="Tarlachkov S.V."/>
            <person name="Starodumova I.P."/>
            <person name="Dorofeeva L.V."/>
            <person name="Prisyazhnaya N.V."/>
            <person name="Leyn S.A."/>
            <person name="Zlamal J.E."/>
            <person name="Elane M.L."/>
            <person name="Osterman A.L."/>
            <person name="Nadler S.A."/>
            <person name="Subbotin S.A."/>
            <person name="Evtushenko L.I."/>
        </authorList>
    </citation>
    <scope>NUCLEOTIDE SEQUENCE</scope>
    <source>
        <strain evidence="3">VKM Ac-2761</strain>
    </source>
</reference>
<dbReference type="Proteomes" id="UP000465031">
    <property type="component" value="Chromosome"/>
</dbReference>
<evidence type="ECO:0000313" key="3">
    <source>
        <dbReference type="EMBL" id="QHC55411.1"/>
    </source>
</evidence>
<dbReference type="Proteomes" id="UP000076717">
    <property type="component" value="Unassembled WGS sequence"/>
</dbReference>